<dbReference type="AlphaFoldDB" id="A0A383DH30"/>
<organism evidence="1">
    <name type="scientific">marine metagenome</name>
    <dbReference type="NCBI Taxonomy" id="408172"/>
    <lineage>
        <taxon>unclassified sequences</taxon>
        <taxon>metagenomes</taxon>
        <taxon>ecological metagenomes</taxon>
    </lineage>
</organism>
<gene>
    <name evidence="1" type="ORF">METZ01_LOCUS496660</name>
</gene>
<protein>
    <submittedName>
        <fullName evidence="1">Uncharacterized protein</fullName>
    </submittedName>
</protein>
<proteinExistence type="predicted"/>
<accession>A0A383DH30</accession>
<dbReference type="EMBL" id="UINC01217276">
    <property type="protein sequence ID" value="SVE43806.1"/>
    <property type="molecule type" value="Genomic_DNA"/>
</dbReference>
<name>A0A383DH30_9ZZZZ</name>
<sequence>MKRLLLISLVLFLACEDEMGCESNPPFSGTIFIDKDIITSADSSTFEVVIYSGIGKRKMFDRRVNDWTTIYAYLFNASFNDGLICEIQVNPEFGSPDDALAEALKYGEEIGRLPTVLRKDVETVWIHKGIKPFGGGNNNLLIHTGQAADYINEGILEETFVHEAAHTSLDSSHAYS</sequence>
<evidence type="ECO:0000313" key="1">
    <source>
        <dbReference type="EMBL" id="SVE43806.1"/>
    </source>
</evidence>
<dbReference type="PROSITE" id="PS51257">
    <property type="entry name" value="PROKAR_LIPOPROTEIN"/>
    <property type="match status" value="1"/>
</dbReference>
<feature type="non-terminal residue" evidence="1">
    <location>
        <position position="176"/>
    </location>
</feature>
<reference evidence="1" key="1">
    <citation type="submission" date="2018-05" db="EMBL/GenBank/DDBJ databases">
        <authorList>
            <person name="Lanie J.A."/>
            <person name="Ng W.-L."/>
            <person name="Kazmierczak K.M."/>
            <person name="Andrzejewski T.M."/>
            <person name="Davidsen T.M."/>
            <person name="Wayne K.J."/>
            <person name="Tettelin H."/>
            <person name="Glass J.I."/>
            <person name="Rusch D."/>
            <person name="Podicherti R."/>
            <person name="Tsui H.-C.T."/>
            <person name="Winkler M.E."/>
        </authorList>
    </citation>
    <scope>NUCLEOTIDE SEQUENCE</scope>
</reference>